<protein>
    <submittedName>
        <fullName evidence="1">Uncharacterized protein</fullName>
    </submittedName>
</protein>
<keyword evidence="2" id="KW-1185">Reference proteome</keyword>
<gene>
    <name evidence="1" type="ORF">CALCODRAFT_503993</name>
</gene>
<dbReference type="AlphaFoldDB" id="A0A165CMI2"/>
<evidence type="ECO:0000313" key="1">
    <source>
        <dbReference type="EMBL" id="KZT51049.1"/>
    </source>
</evidence>
<evidence type="ECO:0000313" key="2">
    <source>
        <dbReference type="Proteomes" id="UP000076842"/>
    </source>
</evidence>
<dbReference type="EMBL" id="KV424128">
    <property type="protein sequence ID" value="KZT51049.1"/>
    <property type="molecule type" value="Genomic_DNA"/>
</dbReference>
<dbReference type="InParanoid" id="A0A165CMI2"/>
<dbReference type="Proteomes" id="UP000076842">
    <property type="component" value="Unassembled WGS sequence"/>
</dbReference>
<name>A0A165CMI2_9BASI</name>
<proteinExistence type="predicted"/>
<organism evidence="1 2">
    <name type="scientific">Calocera cornea HHB12733</name>
    <dbReference type="NCBI Taxonomy" id="1353952"/>
    <lineage>
        <taxon>Eukaryota</taxon>
        <taxon>Fungi</taxon>
        <taxon>Dikarya</taxon>
        <taxon>Basidiomycota</taxon>
        <taxon>Agaricomycotina</taxon>
        <taxon>Dacrymycetes</taxon>
        <taxon>Dacrymycetales</taxon>
        <taxon>Dacrymycetaceae</taxon>
        <taxon>Calocera</taxon>
    </lineage>
</organism>
<accession>A0A165CMI2</accession>
<sequence length="110" mass="12293">MCRTCSPSQNALEISQSSGRSNDRIEFGCSVGHLRRHVARIGLTRYVPDSAIAVVIYAVAYELNIEGDDAPMVRRTDLYIHVFEHSRFWVGVWDGDGAETYSGQLPTCQD</sequence>
<reference evidence="1 2" key="1">
    <citation type="journal article" date="2016" name="Mol. Biol. Evol.">
        <title>Comparative Genomics of Early-Diverging Mushroom-Forming Fungi Provides Insights into the Origins of Lignocellulose Decay Capabilities.</title>
        <authorList>
            <person name="Nagy L.G."/>
            <person name="Riley R."/>
            <person name="Tritt A."/>
            <person name="Adam C."/>
            <person name="Daum C."/>
            <person name="Floudas D."/>
            <person name="Sun H."/>
            <person name="Yadav J.S."/>
            <person name="Pangilinan J."/>
            <person name="Larsson K.H."/>
            <person name="Matsuura K."/>
            <person name="Barry K."/>
            <person name="Labutti K."/>
            <person name="Kuo R."/>
            <person name="Ohm R.A."/>
            <person name="Bhattacharya S.S."/>
            <person name="Shirouzu T."/>
            <person name="Yoshinaga Y."/>
            <person name="Martin F.M."/>
            <person name="Grigoriev I.V."/>
            <person name="Hibbett D.S."/>
        </authorList>
    </citation>
    <scope>NUCLEOTIDE SEQUENCE [LARGE SCALE GENOMIC DNA]</scope>
    <source>
        <strain evidence="1 2">HHB12733</strain>
    </source>
</reference>